<feature type="transmembrane region" description="Helical" evidence="1">
    <location>
        <begin position="41"/>
        <end position="61"/>
    </location>
</feature>
<sequence>MTDRFDKQMLLARGEVVAPPQQAGMAELPFCKDRNFGLPPALLLGAFGFFFAYLAVMWVGFAADGLVLPMVVNFIFVAAFAFVPAKWATMKPEHKAKALDWAAFRARGIDTATGPTPAGEATTLVLLLPACIFLWGIATTTIAALV</sequence>
<keyword evidence="1" id="KW-0812">Transmembrane</keyword>
<feature type="transmembrane region" description="Helical" evidence="1">
    <location>
        <begin position="124"/>
        <end position="145"/>
    </location>
</feature>
<evidence type="ECO:0000256" key="1">
    <source>
        <dbReference type="SAM" id="Phobius"/>
    </source>
</evidence>
<name>A0A7X5Y4A1_9SPHN</name>
<protein>
    <submittedName>
        <fullName evidence="2">Uncharacterized protein</fullName>
    </submittedName>
</protein>
<dbReference type="Proteomes" id="UP000558192">
    <property type="component" value="Unassembled WGS sequence"/>
</dbReference>
<evidence type="ECO:0000313" key="2">
    <source>
        <dbReference type="EMBL" id="NJC04816.1"/>
    </source>
</evidence>
<dbReference type="RefSeq" id="WP_168067587.1">
    <property type="nucleotide sequence ID" value="NZ_JAATJC010000001.1"/>
</dbReference>
<feature type="transmembrane region" description="Helical" evidence="1">
    <location>
        <begin position="67"/>
        <end position="85"/>
    </location>
</feature>
<gene>
    <name evidence="2" type="ORF">GGQ97_000609</name>
</gene>
<comment type="caution">
    <text evidence="2">The sequence shown here is derived from an EMBL/GenBank/DDBJ whole genome shotgun (WGS) entry which is preliminary data.</text>
</comment>
<dbReference type="AlphaFoldDB" id="A0A7X5Y4A1"/>
<evidence type="ECO:0000313" key="3">
    <source>
        <dbReference type="Proteomes" id="UP000558192"/>
    </source>
</evidence>
<keyword evidence="3" id="KW-1185">Reference proteome</keyword>
<keyword evidence="1" id="KW-1133">Transmembrane helix</keyword>
<dbReference type="EMBL" id="JAATJC010000001">
    <property type="protein sequence ID" value="NJC04816.1"/>
    <property type="molecule type" value="Genomic_DNA"/>
</dbReference>
<proteinExistence type="predicted"/>
<keyword evidence="1" id="KW-0472">Membrane</keyword>
<organism evidence="2 3">
    <name type="scientific">Sphingomonas kaistensis</name>
    <dbReference type="NCBI Taxonomy" id="298708"/>
    <lineage>
        <taxon>Bacteria</taxon>
        <taxon>Pseudomonadati</taxon>
        <taxon>Pseudomonadota</taxon>
        <taxon>Alphaproteobacteria</taxon>
        <taxon>Sphingomonadales</taxon>
        <taxon>Sphingomonadaceae</taxon>
        <taxon>Sphingomonas</taxon>
    </lineage>
</organism>
<reference evidence="2 3" key="1">
    <citation type="submission" date="2020-03" db="EMBL/GenBank/DDBJ databases">
        <title>Genomic Encyclopedia of Type Strains, Phase IV (KMG-IV): sequencing the most valuable type-strain genomes for metagenomic binning, comparative biology and taxonomic classification.</title>
        <authorList>
            <person name="Goeker M."/>
        </authorList>
    </citation>
    <scope>NUCLEOTIDE SEQUENCE [LARGE SCALE GENOMIC DNA]</scope>
    <source>
        <strain evidence="2 3">DSM 16846</strain>
    </source>
</reference>
<accession>A0A7X5Y4A1</accession>